<evidence type="ECO:0000313" key="2">
    <source>
        <dbReference type="EMBL" id="KAK7600842.1"/>
    </source>
</evidence>
<dbReference type="AlphaFoldDB" id="A0AAN9Y7Q5"/>
<accession>A0AAN9Y7Q5</accession>
<evidence type="ECO:0000313" key="3">
    <source>
        <dbReference type="Proteomes" id="UP001367676"/>
    </source>
</evidence>
<gene>
    <name evidence="2" type="ORF">V9T40_008283</name>
</gene>
<evidence type="ECO:0000256" key="1">
    <source>
        <dbReference type="SAM" id="MobiDB-lite"/>
    </source>
</evidence>
<organism evidence="2 3">
    <name type="scientific">Parthenolecanium corni</name>
    <dbReference type="NCBI Taxonomy" id="536013"/>
    <lineage>
        <taxon>Eukaryota</taxon>
        <taxon>Metazoa</taxon>
        <taxon>Ecdysozoa</taxon>
        <taxon>Arthropoda</taxon>
        <taxon>Hexapoda</taxon>
        <taxon>Insecta</taxon>
        <taxon>Pterygota</taxon>
        <taxon>Neoptera</taxon>
        <taxon>Paraneoptera</taxon>
        <taxon>Hemiptera</taxon>
        <taxon>Sternorrhyncha</taxon>
        <taxon>Coccoidea</taxon>
        <taxon>Coccidae</taxon>
        <taxon>Parthenolecanium</taxon>
    </lineage>
</organism>
<reference evidence="2 3" key="1">
    <citation type="submission" date="2024-03" db="EMBL/GenBank/DDBJ databases">
        <title>Adaptation during the transition from Ophiocordyceps entomopathogen to insect associate is accompanied by gene loss and intensified selection.</title>
        <authorList>
            <person name="Ward C.M."/>
            <person name="Onetto C.A."/>
            <person name="Borneman A.R."/>
        </authorList>
    </citation>
    <scope>NUCLEOTIDE SEQUENCE [LARGE SCALE GENOMIC DNA]</scope>
    <source>
        <strain evidence="2">AWRI1</strain>
        <tissue evidence="2">Single Adult Female</tissue>
    </source>
</reference>
<sequence>MRKFFESDSVSVFVSHAKIRYSTGQTRTRRELLRAGGWVQRSTDARLDCGLIRAARVASTAADNGPQYLRGARLEFADSISSGEQFSAAAFLIAFSNANRTSERRGAAGRPNTRTQKIDSIVHKLNKSNEKASSVGKGRMARKRLNVKMENERVVKPNARCDARRREN</sequence>
<protein>
    <submittedName>
        <fullName evidence="2">Uncharacterized protein</fullName>
    </submittedName>
</protein>
<dbReference type="Proteomes" id="UP001367676">
    <property type="component" value="Unassembled WGS sequence"/>
</dbReference>
<keyword evidence="3" id="KW-1185">Reference proteome</keyword>
<name>A0AAN9Y7Q5_9HEMI</name>
<comment type="caution">
    <text evidence="2">The sequence shown here is derived from an EMBL/GenBank/DDBJ whole genome shotgun (WGS) entry which is preliminary data.</text>
</comment>
<feature type="region of interest" description="Disordered" evidence="1">
    <location>
        <begin position="128"/>
        <end position="153"/>
    </location>
</feature>
<dbReference type="EMBL" id="JBBCAQ010000010">
    <property type="protein sequence ID" value="KAK7600842.1"/>
    <property type="molecule type" value="Genomic_DNA"/>
</dbReference>
<proteinExistence type="predicted"/>